<protein>
    <recommendedName>
        <fullName evidence="6 19">UDP-N-acetylenolpyruvoylglucosamine reductase</fullName>
        <ecNumber evidence="5 19">1.3.1.98</ecNumber>
    </recommendedName>
    <alternativeName>
        <fullName evidence="17 19">UDP-N-acetylmuramate dehydrogenase</fullName>
    </alternativeName>
</protein>
<keyword evidence="10 19" id="KW-0274">FAD</keyword>
<dbReference type="GO" id="GO:0008762">
    <property type="term" value="F:UDP-N-acetylmuramate dehydrogenase activity"/>
    <property type="evidence" value="ECO:0007669"/>
    <property type="project" value="UniProtKB-UniRule"/>
</dbReference>
<evidence type="ECO:0000259" key="20">
    <source>
        <dbReference type="PROSITE" id="PS51387"/>
    </source>
</evidence>
<dbReference type="UniPathway" id="UPA00219"/>
<dbReference type="Pfam" id="PF01565">
    <property type="entry name" value="FAD_binding_4"/>
    <property type="match status" value="1"/>
</dbReference>
<dbReference type="GO" id="GO:0071949">
    <property type="term" value="F:FAD binding"/>
    <property type="evidence" value="ECO:0007669"/>
    <property type="project" value="InterPro"/>
</dbReference>
<dbReference type="Gene3D" id="3.90.78.10">
    <property type="entry name" value="UDP-N-acetylenolpyruvoylglucosamine reductase, C-terminal domain"/>
    <property type="match status" value="1"/>
</dbReference>
<evidence type="ECO:0000256" key="10">
    <source>
        <dbReference type="ARBA" id="ARBA00022827"/>
    </source>
</evidence>
<evidence type="ECO:0000256" key="11">
    <source>
        <dbReference type="ARBA" id="ARBA00022857"/>
    </source>
</evidence>
<dbReference type="Proteomes" id="UP000334380">
    <property type="component" value="Unassembled WGS sequence"/>
</dbReference>
<keyword evidence="15 19" id="KW-0131">Cell cycle</keyword>
<evidence type="ECO:0000256" key="19">
    <source>
        <dbReference type="HAMAP-Rule" id="MF_00037"/>
    </source>
</evidence>
<dbReference type="PANTHER" id="PTHR21071">
    <property type="entry name" value="UDP-N-ACETYLENOLPYRUVOYLGLUCOSAMINE REDUCTASE"/>
    <property type="match status" value="1"/>
</dbReference>
<proteinExistence type="inferred from homology"/>
<dbReference type="GO" id="GO:0008360">
    <property type="term" value="P:regulation of cell shape"/>
    <property type="evidence" value="ECO:0007669"/>
    <property type="project" value="UniProtKB-KW"/>
</dbReference>
<dbReference type="InterPro" id="IPR016166">
    <property type="entry name" value="FAD-bd_PCMH"/>
</dbReference>
<gene>
    <name evidence="19" type="primary">murB</name>
    <name evidence="21" type="ORF">PTE31013_01105</name>
</gene>
<keyword evidence="16 19" id="KW-0961">Cell wall biogenesis/degradation</keyword>
<organism evidence="21 22">
    <name type="scientific">Pandoraea terrigena</name>
    <dbReference type="NCBI Taxonomy" id="2508292"/>
    <lineage>
        <taxon>Bacteria</taxon>
        <taxon>Pseudomonadati</taxon>
        <taxon>Pseudomonadota</taxon>
        <taxon>Betaproteobacteria</taxon>
        <taxon>Burkholderiales</taxon>
        <taxon>Burkholderiaceae</taxon>
        <taxon>Pandoraea</taxon>
    </lineage>
</organism>
<dbReference type="HAMAP" id="MF_00037">
    <property type="entry name" value="MurB"/>
    <property type="match status" value="1"/>
</dbReference>
<feature type="domain" description="FAD-binding PCMH-type" evidence="20">
    <location>
        <begin position="84"/>
        <end position="256"/>
    </location>
</feature>
<keyword evidence="7 19" id="KW-0963">Cytoplasm</keyword>
<dbReference type="InterPro" id="IPR036318">
    <property type="entry name" value="FAD-bd_PCMH-like_sf"/>
</dbReference>
<dbReference type="Gene3D" id="3.30.43.10">
    <property type="entry name" value="Uridine Diphospho-n-acetylenolpyruvylglucosamine Reductase, domain 2"/>
    <property type="match status" value="1"/>
</dbReference>
<dbReference type="AlphaFoldDB" id="A0A5E4SYN2"/>
<comment type="similarity">
    <text evidence="19">Belongs to the MurB family.</text>
</comment>
<accession>A0A5E4SYN2</accession>
<evidence type="ECO:0000256" key="4">
    <source>
        <dbReference type="ARBA" id="ARBA00004752"/>
    </source>
</evidence>
<dbReference type="SUPFAM" id="SSF56194">
    <property type="entry name" value="Uridine diphospho-N-Acetylenolpyruvylglucosamine reductase, MurB, C-terminal domain"/>
    <property type="match status" value="1"/>
</dbReference>
<comment type="pathway">
    <text evidence="4 19">Cell wall biogenesis; peptidoglycan biosynthesis.</text>
</comment>
<dbReference type="InterPro" id="IPR036635">
    <property type="entry name" value="MurB_C_sf"/>
</dbReference>
<comment type="subcellular location">
    <subcellularLocation>
        <location evidence="3 19">Cytoplasm</location>
    </subcellularLocation>
</comment>
<evidence type="ECO:0000256" key="8">
    <source>
        <dbReference type="ARBA" id="ARBA00022618"/>
    </source>
</evidence>
<comment type="function">
    <text evidence="2 19">Cell wall formation.</text>
</comment>
<keyword evidence="22" id="KW-1185">Reference proteome</keyword>
<evidence type="ECO:0000256" key="18">
    <source>
        <dbReference type="ARBA" id="ARBA00048914"/>
    </source>
</evidence>
<dbReference type="PROSITE" id="PS51387">
    <property type="entry name" value="FAD_PCMH"/>
    <property type="match status" value="1"/>
</dbReference>
<dbReference type="GO" id="GO:0071555">
    <property type="term" value="P:cell wall organization"/>
    <property type="evidence" value="ECO:0007669"/>
    <property type="project" value="UniProtKB-KW"/>
</dbReference>
<dbReference type="SUPFAM" id="SSF56176">
    <property type="entry name" value="FAD-binding/transporter-associated domain-like"/>
    <property type="match status" value="1"/>
</dbReference>
<keyword evidence="11 19" id="KW-0521">NADP</keyword>
<evidence type="ECO:0000256" key="12">
    <source>
        <dbReference type="ARBA" id="ARBA00022960"/>
    </source>
</evidence>
<dbReference type="Pfam" id="PF02873">
    <property type="entry name" value="MurB_C"/>
    <property type="match status" value="1"/>
</dbReference>
<sequence length="406" mass="43354">MKGLAGRALRGMAAPADASGAGLGHAAVIMLRKILSPDIVIQPSVPRPFRALSGTTAPTDHPRISPDFMPQLQRDVSLREFNTFGLPATARFVVTIDSEAALLDALAMPELAGLPRLVLGGGSNVVFTRDFDGVVFRMAIRGRERLADDAHARYVRGGAGEVWHDFVDWTLAQDCPGLENLALIPGTLGAAPIQNIGAYGLELAERLAEVRALDTATGTFVTLAREACAFAYRDSLFKREPGRYLIVSVTLRLPQPWQPVTGYADVSHTLAQAGIAHPTARQIFAAVADIRRRKLPDPAELGNAGSFFKNPVVDAATFAALRERCPQAVGYVQPDGAWKVAAGWLIDQCGWRGKSLGRAGVHERQALVLINRGGASGAEIVALAHAVQASVQARFGIALEPEPLML</sequence>
<evidence type="ECO:0000256" key="2">
    <source>
        <dbReference type="ARBA" id="ARBA00003921"/>
    </source>
</evidence>
<evidence type="ECO:0000256" key="17">
    <source>
        <dbReference type="ARBA" id="ARBA00031026"/>
    </source>
</evidence>
<keyword evidence="13 19" id="KW-0573">Peptidoglycan synthesis</keyword>
<evidence type="ECO:0000256" key="6">
    <source>
        <dbReference type="ARBA" id="ARBA00015188"/>
    </source>
</evidence>
<keyword evidence="12 19" id="KW-0133">Cell shape</keyword>
<keyword evidence="14 19" id="KW-0560">Oxidoreductase</keyword>
<dbReference type="GO" id="GO:0009252">
    <property type="term" value="P:peptidoglycan biosynthetic process"/>
    <property type="evidence" value="ECO:0007669"/>
    <property type="project" value="UniProtKB-UniRule"/>
</dbReference>
<dbReference type="InterPro" id="IPR016167">
    <property type="entry name" value="FAD-bd_PCMH_sub1"/>
</dbReference>
<reference evidence="21 22" key="1">
    <citation type="submission" date="2019-08" db="EMBL/GenBank/DDBJ databases">
        <authorList>
            <person name="Peeters C."/>
        </authorList>
    </citation>
    <scope>NUCLEOTIDE SEQUENCE [LARGE SCALE GENOMIC DNA]</scope>
    <source>
        <strain evidence="21 22">LMG 31013</strain>
    </source>
</reference>
<feature type="active site" evidence="19">
    <location>
        <position position="233"/>
    </location>
</feature>
<dbReference type="GO" id="GO:0005829">
    <property type="term" value="C:cytosol"/>
    <property type="evidence" value="ECO:0007669"/>
    <property type="project" value="TreeGrafter"/>
</dbReference>
<feature type="active site" evidence="19">
    <location>
        <position position="402"/>
    </location>
</feature>
<dbReference type="NCBIfam" id="TIGR00179">
    <property type="entry name" value="murB"/>
    <property type="match status" value="1"/>
</dbReference>
<evidence type="ECO:0000313" key="22">
    <source>
        <dbReference type="Proteomes" id="UP000334380"/>
    </source>
</evidence>
<dbReference type="InterPro" id="IPR016169">
    <property type="entry name" value="FAD-bd_PCMH_sub2"/>
</dbReference>
<dbReference type="PANTHER" id="PTHR21071:SF4">
    <property type="entry name" value="UDP-N-ACETYLENOLPYRUVOYLGLUCOSAMINE REDUCTASE"/>
    <property type="match status" value="1"/>
</dbReference>
<keyword evidence="9 19" id="KW-0285">Flavoprotein</keyword>
<name>A0A5E4SYN2_9BURK</name>
<evidence type="ECO:0000256" key="1">
    <source>
        <dbReference type="ARBA" id="ARBA00001974"/>
    </source>
</evidence>
<dbReference type="InterPro" id="IPR011601">
    <property type="entry name" value="MurB_C"/>
</dbReference>
<evidence type="ECO:0000256" key="7">
    <source>
        <dbReference type="ARBA" id="ARBA00022490"/>
    </source>
</evidence>
<evidence type="ECO:0000256" key="16">
    <source>
        <dbReference type="ARBA" id="ARBA00023316"/>
    </source>
</evidence>
<evidence type="ECO:0000256" key="14">
    <source>
        <dbReference type="ARBA" id="ARBA00023002"/>
    </source>
</evidence>
<evidence type="ECO:0000256" key="9">
    <source>
        <dbReference type="ARBA" id="ARBA00022630"/>
    </source>
</evidence>
<dbReference type="GO" id="GO:0051301">
    <property type="term" value="P:cell division"/>
    <property type="evidence" value="ECO:0007669"/>
    <property type="project" value="UniProtKB-KW"/>
</dbReference>
<evidence type="ECO:0000256" key="5">
    <source>
        <dbReference type="ARBA" id="ARBA00012518"/>
    </source>
</evidence>
<evidence type="ECO:0000256" key="3">
    <source>
        <dbReference type="ARBA" id="ARBA00004496"/>
    </source>
</evidence>
<evidence type="ECO:0000256" key="13">
    <source>
        <dbReference type="ARBA" id="ARBA00022984"/>
    </source>
</evidence>
<evidence type="ECO:0000256" key="15">
    <source>
        <dbReference type="ARBA" id="ARBA00023306"/>
    </source>
</evidence>
<comment type="catalytic activity">
    <reaction evidence="18 19">
        <text>UDP-N-acetyl-alpha-D-muramate + NADP(+) = UDP-N-acetyl-3-O-(1-carboxyvinyl)-alpha-D-glucosamine + NADPH + H(+)</text>
        <dbReference type="Rhea" id="RHEA:12248"/>
        <dbReference type="ChEBI" id="CHEBI:15378"/>
        <dbReference type="ChEBI" id="CHEBI:57783"/>
        <dbReference type="ChEBI" id="CHEBI:58349"/>
        <dbReference type="ChEBI" id="CHEBI:68483"/>
        <dbReference type="ChEBI" id="CHEBI:70757"/>
        <dbReference type="EC" id="1.3.1.98"/>
    </reaction>
</comment>
<dbReference type="InterPro" id="IPR003170">
    <property type="entry name" value="MurB"/>
</dbReference>
<dbReference type="EMBL" id="CABPRU010000002">
    <property type="protein sequence ID" value="VVD80976.1"/>
    <property type="molecule type" value="Genomic_DNA"/>
</dbReference>
<dbReference type="NCBIfam" id="NF000755">
    <property type="entry name" value="PRK00046.1"/>
    <property type="match status" value="1"/>
</dbReference>
<feature type="active site" description="Proton donor" evidence="19">
    <location>
        <position position="306"/>
    </location>
</feature>
<comment type="cofactor">
    <cofactor evidence="1 19">
        <name>FAD</name>
        <dbReference type="ChEBI" id="CHEBI:57692"/>
    </cofactor>
</comment>
<dbReference type="EC" id="1.3.1.98" evidence="5 19"/>
<keyword evidence="8 19" id="KW-0132">Cell division</keyword>
<evidence type="ECO:0000313" key="21">
    <source>
        <dbReference type="EMBL" id="VVD80976.1"/>
    </source>
</evidence>
<dbReference type="Gene3D" id="3.30.465.10">
    <property type="match status" value="1"/>
</dbReference>
<dbReference type="NCBIfam" id="NF010478">
    <property type="entry name" value="PRK13903.1"/>
    <property type="match status" value="1"/>
</dbReference>
<dbReference type="InterPro" id="IPR006094">
    <property type="entry name" value="Oxid_FAD_bind_N"/>
</dbReference>